<sequence>MRSLNMMNTGHYIPRALHPTTLKSEIVHHFEI</sequence>
<accession>A0A0K2U0L0</accession>
<dbReference type="AlphaFoldDB" id="A0A0K2U0L0"/>
<protein>
    <submittedName>
        <fullName evidence="1">Uncharacterized protein</fullName>
    </submittedName>
</protein>
<evidence type="ECO:0000313" key="1">
    <source>
        <dbReference type="EMBL" id="CDW31181.1"/>
    </source>
</evidence>
<reference evidence="1" key="1">
    <citation type="submission" date="2014-05" db="EMBL/GenBank/DDBJ databases">
        <authorList>
            <person name="Chronopoulou M."/>
        </authorList>
    </citation>
    <scope>NUCLEOTIDE SEQUENCE</scope>
    <source>
        <tissue evidence="1">Whole organism</tissue>
    </source>
</reference>
<proteinExistence type="predicted"/>
<dbReference type="EMBL" id="HACA01013820">
    <property type="protein sequence ID" value="CDW31181.1"/>
    <property type="molecule type" value="Transcribed_RNA"/>
</dbReference>
<name>A0A0K2U0L0_LEPSM</name>
<organism evidence="1">
    <name type="scientific">Lepeophtheirus salmonis</name>
    <name type="common">Salmon louse</name>
    <name type="synonym">Caligus salmonis</name>
    <dbReference type="NCBI Taxonomy" id="72036"/>
    <lineage>
        <taxon>Eukaryota</taxon>
        <taxon>Metazoa</taxon>
        <taxon>Ecdysozoa</taxon>
        <taxon>Arthropoda</taxon>
        <taxon>Crustacea</taxon>
        <taxon>Multicrustacea</taxon>
        <taxon>Hexanauplia</taxon>
        <taxon>Copepoda</taxon>
        <taxon>Siphonostomatoida</taxon>
        <taxon>Caligidae</taxon>
        <taxon>Lepeophtheirus</taxon>
    </lineage>
</organism>